<dbReference type="Pfam" id="PF10300">
    <property type="entry name" value="Iml2-TPR_39"/>
    <property type="match status" value="1"/>
</dbReference>
<accession>A0AAW2YPG9</accession>
<evidence type="ECO:0000313" key="2">
    <source>
        <dbReference type="Proteomes" id="UP001431209"/>
    </source>
</evidence>
<dbReference type="InterPro" id="IPR019412">
    <property type="entry name" value="IML2/TPR_39"/>
</dbReference>
<gene>
    <name evidence="1" type="ORF">AKO1_010037</name>
</gene>
<dbReference type="AlphaFoldDB" id="A0AAW2YPG9"/>
<reference evidence="1 2" key="1">
    <citation type="submission" date="2024-03" db="EMBL/GenBank/DDBJ databases">
        <title>The Acrasis kona genome and developmental transcriptomes reveal deep origins of eukaryotic multicellular pathways.</title>
        <authorList>
            <person name="Sheikh S."/>
            <person name="Fu C.-J."/>
            <person name="Brown M.W."/>
            <person name="Baldauf S.L."/>
        </authorList>
    </citation>
    <scope>NUCLEOTIDE SEQUENCE [LARGE SCALE GENOMIC DNA]</scope>
    <source>
        <strain evidence="1 2">ATCC MYA-3509</strain>
    </source>
</reference>
<dbReference type="Proteomes" id="UP001431209">
    <property type="component" value="Unassembled WGS sequence"/>
</dbReference>
<protein>
    <submittedName>
        <fullName evidence="1">Tetratricopeptide repeat protein</fullName>
    </submittedName>
</protein>
<evidence type="ECO:0000313" key="1">
    <source>
        <dbReference type="EMBL" id="KAL0479120.1"/>
    </source>
</evidence>
<dbReference type="SUPFAM" id="SSF48452">
    <property type="entry name" value="TPR-like"/>
    <property type="match status" value="1"/>
</dbReference>
<dbReference type="EMBL" id="JAOPGA020000503">
    <property type="protein sequence ID" value="KAL0479120.1"/>
    <property type="molecule type" value="Genomic_DNA"/>
</dbReference>
<sequence>MFRYVEQTTWCIWNSELQNARAMIGNNPDHYRVAFAACDINLIKNNITGHTSVKEAMLEDLNRADEVLNSVYRLSEAAILELAQRTIQMNKQSFENPVQGYQPPPLNAFELENMSEKQLIDNFRLDIETAQAEVSMQRGIVQFQNNSFLRGAYNLRKGWKCFEGLSERTRGMQSTDISQDNFVHPDIINAINYGVGTFQFGISVLPSTIIKVLSYLGFKADREEGIAMLRSAFNSQSRVSSPAAALLSVNYLFVPRAFADKETILNEYQPIIDKLVETYPNGSFFLYMAANFWRKKGDLDRAVDYLTKAVRRAEEEYNTTPSQHVFELAQCYFMQENYQKTTEQLEKVFNSHADFDMRGLTAMELAICYEHLGRHKECDDILANLDNYICKESRIDKYALEKNKTLKLLKKKRNEIVVQLHVAHYEIFYLKRDLSNLTPQDAKRLLASFKNDVGDYENSDMTVDTICACSVIEACLSRQIGEDLSGVKSKFSRVIELAPKLKIEKQWGAFANYEMAEVIYHENRGKFTDQVFDTVLSYLESAENYKNYPLEDILKTRIKMALKQVRNEADKSK</sequence>
<dbReference type="PANTHER" id="PTHR31859">
    <property type="entry name" value="TETRATRICOPEPTIDE REPEAT PROTEIN 39 FAMILY MEMBER"/>
    <property type="match status" value="1"/>
</dbReference>
<organism evidence="1 2">
    <name type="scientific">Acrasis kona</name>
    <dbReference type="NCBI Taxonomy" id="1008807"/>
    <lineage>
        <taxon>Eukaryota</taxon>
        <taxon>Discoba</taxon>
        <taxon>Heterolobosea</taxon>
        <taxon>Tetramitia</taxon>
        <taxon>Eutetramitia</taxon>
        <taxon>Acrasidae</taxon>
        <taxon>Acrasis</taxon>
    </lineage>
</organism>
<comment type="caution">
    <text evidence="1">The sequence shown here is derived from an EMBL/GenBank/DDBJ whole genome shotgun (WGS) entry which is preliminary data.</text>
</comment>
<dbReference type="Gene3D" id="1.25.40.10">
    <property type="entry name" value="Tetratricopeptide repeat domain"/>
    <property type="match status" value="1"/>
</dbReference>
<dbReference type="InterPro" id="IPR011990">
    <property type="entry name" value="TPR-like_helical_dom_sf"/>
</dbReference>
<keyword evidence="2" id="KW-1185">Reference proteome</keyword>
<proteinExistence type="predicted"/>
<name>A0AAW2YPG9_9EUKA</name>
<dbReference type="PANTHER" id="PTHR31859:SF1">
    <property type="entry name" value="TETRATRICOPEPTIDE REPEAT PROTEIN 39C"/>
    <property type="match status" value="1"/>
</dbReference>